<evidence type="ECO:0000256" key="1">
    <source>
        <dbReference type="ARBA" id="ARBA00004651"/>
    </source>
</evidence>
<protein>
    <submittedName>
        <fullName evidence="10">Na+/H+ antiporter NhaC</fullName>
    </submittedName>
</protein>
<organism evidence="10">
    <name type="scientific">Lyngbya confervoides BDU141951</name>
    <dbReference type="NCBI Taxonomy" id="1574623"/>
    <lineage>
        <taxon>Bacteria</taxon>
        <taxon>Bacillati</taxon>
        <taxon>Cyanobacteriota</taxon>
        <taxon>Cyanophyceae</taxon>
        <taxon>Oscillatoriophycideae</taxon>
        <taxon>Oscillatoriales</taxon>
        <taxon>Microcoleaceae</taxon>
        <taxon>Lyngbya</taxon>
    </lineage>
</organism>
<gene>
    <name evidence="10" type="primary">nhaC</name>
    <name evidence="10" type="ORF">QQ91_017425</name>
</gene>
<evidence type="ECO:0000256" key="8">
    <source>
        <dbReference type="ARBA" id="ARBA00038435"/>
    </source>
</evidence>
<dbReference type="GO" id="GO:0005886">
    <property type="term" value="C:plasma membrane"/>
    <property type="evidence" value="ECO:0007669"/>
    <property type="project" value="UniProtKB-SubCell"/>
</dbReference>
<keyword evidence="6" id="KW-1133">Transmembrane helix</keyword>
<reference evidence="10" key="3">
    <citation type="submission" date="2020-02" db="EMBL/GenBank/DDBJ databases">
        <authorList>
            <person name="Sarangi A.N."/>
            <person name="Ghosh S."/>
            <person name="Mukherjee M."/>
            <person name="Tripathy S."/>
        </authorList>
    </citation>
    <scope>NUCLEOTIDE SEQUENCE</scope>
    <source>
        <strain evidence="10">BDU141951</strain>
    </source>
</reference>
<dbReference type="PANTHER" id="PTHR33451">
    <property type="entry name" value="MALATE-2H(+)/NA(+)-LACTATE ANTIPORTER"/>
    <property type="match status" value="1"/>
</dbReference>
<keyword evidence="4" id="KW-1003">Cell membrane</keyword>
<evidence type="ECO:0000313" key="10">
    <source>
        <dbReference type="EMBL" id="NEV68883.1"/>
    </source>
</evidence>
<comment type="caution">
    <text evidence="10">The sequence shown here is derived from an EMBL/GenBank/DDBJ whole genome shotgun (WGS) entry which is preliminary data.</text>
</comment>
<accession>A0A0C1V8N9</accession>
<keyword evidence="5" id="KW-0812">Transmembrane</keyword>
<evidence type="ECO:0000256" key="7">
    <source>
        <dbReference type="ARBA" id="ARBA00023136"/>
    </source>
</evidence>
<keyword evidence="7" id="KW-0472">Membrane</keyword>
<comment type="similarity">
    <text evidence="8">Belongs to the NhaC Na(+)/H(+) (TC 2.A.35) antiporter family.</text>
</comment>
<evidence type="ECO:0000256" key="5">
    <source>
        <dbReference type="ARBA" id="ARBA00022692"/>
    </source>
</evidence>
<dbReference type="PANTHER" id="PTHR33451:SF3">
    <property type="entry name" value="MALATE-2H(+)_NA(+)-LACTATE ANTIPORTER"/>
    <property type="match status" value="1"/>
</dbReference>
<evidence type="ECO:0000256" key="3">
    <source>
        <dbReference type="ARBA" id="ARBA00022449"/>
    </source>
</evidence>
<proteinExistence type="inferred from homology"/>
<dbReference type="GO" id="GO:0015297">
    <property type="term" value="F:antiporter activity"/>
    <property type="evidence" value="ECO:0007669"/>
    <property type="project" value="UniProtKB-KW"/>
</dbReference>
<keyword evidence="3" id="KW-0050">Antiport</keyword>
<dbReference type="NCBIfam" id="TIGR00931">
    <property type="entry name" value="antiport_nhaC"/>
    <property type="match status" value="1"/>
</dbReference>
<evidence type="ECO:0000256" key="4">
    <source>
        <dbReference type="ARBA" id="ARBA00022475"/>
    </source>
</evidence>
<evidence type="ECO:0000256" key="6">
    <source>
        <dbReference type="ARBA" id="ARBA00022989"/>
    </source>
</evidence>
<evidence type="ECO:0000256" key="2">
    <source>
        <dbReference type="ARBA" id="ARBA00022448"/>
    </source>
</evidence>
<dbReference type="EMBL" id="JTHE02000003">
    <property type="protein sequence ID" value="NEV68883.1"/>
    <property type="molecule type" value="Genomic_DNA"/>
</dbReference>
<dbReference type="InterPro" id="IPR052180">
    <property type="entry name" value="NhaC_Na-H+_Antiporter"/>
</dbReference>
<evidence type="ECO:0000259" key="9">
    <source>
        <dbReference type="Pfam" id="PF03553"/>
    </source>
</evidence>
<reference evidence="10" key="1">
    <citation type="submission" date="2014-11" db="EMBL/GenBank/DDBJ databases">
        <authorList>
            <person name="Malar M.C."/>
            <person name="Sen D."/>
            <person name="Tripathy S."/>
        </authorList>
    </citation>
    <scope>NUCLEOTIDE SEQUENCE</scope>
    <source>
        <strain evidence="10">BDU141951</strain>
    </source>
</reference>
<feature type="domain" description="Na+/H+ antiporter NhaC-like C-terminal" evidence="9">
    <location>
        <begin position="174"/>
        <end position="479"/>
    </location>
</feature>
<keyword evidence="2" id="KW-0813">Transport</keyword>
<dbReference type="InterPro" id="IPR018461">
    <property type="entry name" value="Na/H_Antiport_NhaC-like_C"/>
</dbReference>
<sequence>MTDSPSAAPRPVREPSILDATIPLVMLILLIGGAVFLFGLNAIDGPVQVALLLSSMVAALIILKNGHSWGEINAAGGQAISSIVSAIFILLAVGALIGTWNMAGTIPTLVFYGIQILQPSWFYLATGIICGIVSSAIGSSWTTVGTIGVGLVGIASLLGVSPVVTAGAVISGGYFGDKTSPLSETTVLSAQLAGVDIYTHIRAQLWTSGPAFMLALIVFAIIGSQTEVVEGVETVTDLAQLDQIFWITPLALIPLLILGILSFRKVPASLAIMMAALVGGLTAIILQPQVVVRFVDEPDLATPLVFIKGVWMAMANGYQETSGIADIDRLLSRGGMDSMLYTLWIIIGAVTFGSLMEEFGLLARLINPVLLRARTTGKLFLTIVFTAIGLNIFAGDQYIALVLPVRIFKVEFQKRGLQPQNLSRVAADAGTVTSPLVPWNSCGAFMAATLGVSTFLYLPYCIFNIASPLLSLGYGITGFKIEKLPVARLNET</sequence>
<dbReference type="Pfam" id="PF03553">
    <property type="entry name" value="Na_H_antiporter"/>
    <property type="match status" value="1"/>
</dbReference>
<reference evidence="10" key="2">
    <citation type="journal article" date="2015" name="Genome Announc.">
        <title>Draft Genome Sequence of Filamentous Marine Cyanobacterium Lyngbya confervoides Strain BDU141951.</title>
        <authorList>
            <person name="Chandrababunaidu M.M."/>
            <person name="Sen D."/>
            <person name="Tripathy S."/>
        </authorList>
    </citation>
    <scope>NUCLEOTIDE SEQUENCE</scope>
    <source>
        <strain evidence="10">BDU141951</strain>
    </source>
</reference>
<comment type="subcellular location">
    <subcellularLocation>
        <location evidence="1">Cell membrane</location>
        <topology evidence="1">Multi-pass membrane protein</topology>
    </subcellularLocation>
</comment>
<dbReference type="AlphaFoldDB" id="A0A0C1V8N9"/>
<name>A0A0C1V8N9_9CYAN</name>
<dbReference type="InterPro" id="IPR004770">
    <property type="entry name" value="Na/H_antiport_NhaC"/>
</dbReference>